<dbReference type="RefSeq" id="YP_009819814.1">
    <property type="nucleotide sequence ID" value="NC_048153.1"/>
</dbReference>
<evidence type="ECO:0000313" key="3">
    <source>
        <dbReference type="Proteomes" id="UP000289599"/>
    </source>
</evidence>
<keyword evidence="3" id="KW-1185">Reference proteome</keyword>
<keyword evidence="2" id="KW-0540">Nuclease</keyword>
<dbReference type="InterPro" id="IPR044925">
    <property type="entry name" value="His-Me_finger_sf"/>
</dbReference>
<dbReference type="InterPro" id="IPR003615">
    <property type="entry name" value="HNH_nuc"/>
</dbReference>
<dbReference type="GO" id="GO:0004519">
    <property type="term" value="F:endonuclease activity"/>
    <property type="evidence" value="ECO:0007669"/>
    <property type="project" value="UniProtKB-KW"/>
</dbReference>
<dbReference type="InterPro" id="IPR044930">
    <property type="entry name" value="Homing_endonuclease_His-Me"/>
</dbReference>
<sequence>MNTPERFAAKVDPAGPLSLYRDAPGPCHLWTGGARSKRPHDAGEHGEFYGAFKADGRTVRAHQYAYEQARGPIPTGAEVDHRCRRRNCVNPAHLEVTDHRTNTLRSSGPTAINARKVRCLRGHPFDAANTYIRPNGARACRACRRPATERTAA</sequence>
<dbReference type="Pfam" id="PF13392">
    <property type="entry name" value="HNH_3"/>
    <property type="match status" value="1"/>
</dbReference>
<feature type="domain" description="HNH nuclease" evidence="1">
    <location>
        <begin position="60"/>
        <end position="103"/>
    </location>
</feature>
<dbReference type="Proteomes" id="UP000289599">
    <property type="component" value="Segment"/>
</dbReference>
<dbReference type="KEGG" id="vg:55011233"/>
<dbReference type="GeneID" id="55011233"/>
<dbReference type="Gene3D" id="3.90.75.10">
    <property type="entry name" value="Homing Intron 3 (I-ppo) Encoded Endonuclease, Chain A"/>
    <property type="match status" value="1"/>
</dbReference>
<accession>A0A411AXI0</accession>
<dbReference type="SUPFAM" id="SSF54060">
    <property type="entry name" value="His-Me finger endonucleases"/>
    <property type="match status" value="1"/>
</dbReference>
<gene>
    <name evidence="2" type="primary">42</name>
    <name evidence="2" type="ORF">SEA_AUSTINTATIOUS_42</name>
</gene>
<proteinExistence type="predicted"/>
<keyword evidence="2" id="KW-0255">Endonuclease</keyword>
<name>A0A411AXI0_9CAUD</name>
<evidence type="ECO:0000313" key="2">
    <source>
        <dbReference type="EMBL" id="QAX92803.1"/>
    </source>
</evidence>
<protein>
    <submittedName>
        <fullName evidence="2">HNH endonuclease</fullName>
    </submittedName>
</protein>
<dbReference type="EMBL" id="MK305888">
    <property type="protein sequence ID" value="QAX92803.1"/>
    <property type="molecule type" value="Genomic_DNA"/>
</dbReference>
<reference evidence="2 3" key="1">
    <citation type="submission" date="2018-12" db="EMBL/GenBank/DDBJ databases">
        <authorList>
            <person name="Menchaca C."/>
            <person name="Devoll A."/>
            <person name="Sivoravong A."/>
            <person name="Parker A."/>
            <person name="Bhuiyan S."/>
            <person name="Nayek S."/>
            <person name="Kim T."/>
            <person name="Hughes L.E."/>
            <person name="Garlena R.A."/>
            <person name="Russell D.A."/>
            <person name="Pope W.H."/>
            <person name="Jacobs-Sera D."/>
            <person name="Hatfull G.F."/>
        </authorList>
    </citation>
    <scope>NUCLEOTIDE SEQUENCE [LARGE SCALE GENOMIC DNA]</scope>
</reference>
<keyword evidence="2" id="KW-0378">Hydrolase</keyword>
<evidence type="ECO:0000259" key="1">
    <source>
        <dbReference type="Pfam" id="PF13392"/>
    </source>
</evidence>
<organism evidence="2 3">
    <name type="scientific">Streptomyces phage Austintatious</name>
    <dbReference type="NCBI Taxonomy" id="2500795"/>
    <lineage>
        <taxon>Viruses</taxon>
        <taxon>Duplodnaviria</taxon>
        <taxon>Heunggongvirae</taxon>
        <taxon>Uroviricota</taxon>
        <taxon>Caudoviricetes</taxon>
        <taxon>Austintatiousvirus</taxon>
        <taxon>Austintatiousvirus austintatious</taxon>
    </lineage>
</organism>